<comment type="caution">
    <text evidence="1">The sequence shown here is derived from an EMBL/GenBank/DDBJ whole genome shotgun (WGS) entry which is preliminary data.</text>
</comment>
<evidence type="ECO:0000313" key="1">
    <source>
        <dbReference type="EMBL" id="PKK58593.1"/>
    </source>
</evidence>
<evidence type="ECO:0000313" key="2">
    <source>
        <dbReference type="Proteomes" id="UP000233469"/>
    </source>
</evidence>
<gene>
    <name evidence="1" type="ORF">RhiirC2_796066</name>
</gene>
<dbReference type="Proteomes" id="UP000233469">
    <property type="component" value="Unassembled WGS sequence"/>
</dbReference>
<name>A0A2N1MAB3_9GLOM</name>
<accession>A0A2N1MAB3</accession>
<dbReference type="EMBL" id="LLXL01003501">
    <property type="protein sequence ID" value="PKK58593.1"/>
    <property type="molecule type" value="Genomic_DNA"/>
</dbReference>
<dbReference type="AlphaFoldDB" id="A0A2N1MAB3"/>
<sequence length="62" mass="7087">MDSNYSNTQFFSSNNNLSFQMNTEQAAADSRMNMDVQSGQISVNSIVQDNFPILPYRIDNKF</sequence>
<reference evidence="1 2" key="2">
    <citation type="submission" date="2017-10" db="EMBL/GenBank/DDBJ databases">
        <title>Extensive intraspecific genome diversity in a model arbuscular mycorrhizal fungus.</title>
        <authorList>
            <person name="Chen E.C.H."/>
            <person name="Morin E."/>
            <person name="Baudet D."/>
            <person name="Noel J."/>
            <person name="Ndikumana S."/>
            <person name="Charron P."/>
            <person name="St-Onge C."/>
            <person name="Giorgi J."/>
            <person name="Grigoriev I.V."/>
            <person name="Roux C."/>
            <person name="Martin F.M."/>
            <person name="Corradi N."/>
        </authorList>
    </citation>
    <scope>NUCLEOTIDE SEQUENCE [LARGE SCALE GENOMIC DNA]</scope>
    <source>
        <strain evidence="1 2">C2</strain>
    </source>
</reference>
<proteinExistence type="predicted"/>
<organism evidence="1 2">
    <name type="scientific">Rhizophagus irregularis</name>
    <dbReference type="NCBI Taxonomy" id="588596"/>
    <lineage>
        <taxon>Eukaryota</taxon>
        <taxon>Fungi</taxon>
        <taxon>Fungi incertae sedis</taxon>
        <taxon>Mucoromycota</taxon>
        <taxon>Glomeromycotina</taxon>
        <taxon>Glomeromycetes</taxon>
        <taxon>Glomerales</taxon>
        <taxon>Glomeraceae</taxon>
        <taxon>Rhizophagus</taxon>
    </lineage>
</organism>
<reference evidence="1 2" key="1">
    <citation type="submission" date="2016-04" db="EMBL/GenBank/DDBJ databases">
        <title>Genome analyses suggest a sexual origin of heterokaryosis in a supposedly ancient asexual fungus.</title>
        <authorList>
            <person name="Ropars J."/>
            <person name="Sedzielewska K."/>
            <person name="Noel J."/>
            <person name="Charron P."/>
            <person name="Farinelli L."/>
            <person name="Marton T."/>
            <person name="Kruger M."/>
            <person name="Pelin A."/>
            <person name="Brachmann A."/>
            <person name="Corradi N."/>
        </authorList>
    </citation>
    <scope>NUCLEOTIDE SEQUENCE [LARGE SCALE GENOMIC DNA]</scope>
    <source>
        <strain evidence="1 2">C2</strain>
    </source>
</reference>
<protein>
    <submittedName>
        <fullName evidence="1">Uncharacterized protein</fullName>
    </submittedName>
</protein>